<name>A0AAX2DQX4_LISIV</name>
<dbReference type="EMBL" id="FNMX01000009">
    <property type="protein sequence ID" value="SDW98966.1"/>
    <property type="molecule type" value="Genomic_DNA"/>
</dbReference>
<sequence>MQISYQMKKYVNYFIRMESRNIVAITSNAVVRNQSTLVGKSQTVEFAKIGGIIKRNQTA</sequence>
<gene>
    <name evidence="1" type="ORF">SAMN05421782_10940</name>
</gene>
<evidence type="ECO:0000313" key="2">
    <source>
        <dbReference type="Proteomes" id="UP000183610"/>
    </source>
</evidence>
<dbReference type="RefSeq" id="WP_052010545.1">
    <property type="nucleotide sequence ID" value="NZ_RBYI01000004.1"/>
</dbReference>
<accession>A0AAX2DQX4</accession>
<protein>
    <submittedName>
        <fullName evidence="1">Uncharacterized protein</fullName>
    </submittedName>
</protein>
<reference evidence="1 2" key="1">
    <citation type="submission" date="2016-10" db="EMBL/GenBank/DDBJ databases">
        <authorList>
            <person name="Varghese N."/>
            <person name="Submissions S."/>
        </authorList>
    </citation>
    <scope>NUCLEOTIDE SEQUENCE [LARGE SCALE GENOMIC DNA]</scope>
    <source>
        <strain evidence="1 2">ATCC 49954</strain>
    </source>
</reference>
<dbReference type="AlphaFoldDB" id="A0AAX2DQX4"/>
<organism evidence="1 2">
    <name type="scientific">Listeria ivanovii</name>
    <dbReference type="NCBI Taxonomy" id="1638"/>
    <lineage>
        <taxon>Bacteria</taxon>
        <taxon>Bacillati</taxon>
        <taxon>Bacillota</taxon>
        <taxon>Bacilli</taxon>
        <taxon>Bacillales</taxon>
        <taxon>Listeriaceae</taxon>
        <taxon>Listeria</taxon>
    </lineage>
</organism>
<evidence type="ECO:0000313" key="1">
    <source>
        <dbReference type="EMBL" id="SDW98966.1"/>
    </source>
</evidence>
<dbReference type="Proteomes" id="UP000183610">
    <property type="component" value="Unassembled WGS sequence"/>
</dbReference>
<comment type="caution">
    <text evidence="1">The sequence shown here is derived from an EMBL/GenBank/DDBJ whole genome shotgun (WGS) entry which is preliminary data.</text>
</comment>
<proteinExistence type="predicted"/>